<name>A0A8S5PMX1_9CAUD</name>
<dbReference type="EMBL" id="BK015471">
    <property type="protein sequence ID" value="DAE08511.1"/>
    <property type="molecule type" value="Genomic_DNA"/>
</dbReference>
<reference evidence="1" key="1">
    <citation type="journal article" date="2021" name="Proc. Natl. Acad. Sci. U.S.A.">
        <title>A Catalog of Tens of Thousands of Viruses from Human Metagenomes Reveals Hidden Associations with Chronic Diseases.</title>
        <authorList>
            <person name="Tisza M.J."/>
            <person name="Buck C.B."/>
        </authorList>
    </citation>
    <scope>NUCLEOTIDE SEQUENCE</scope>
    <source>
        <strain evidence="1">CtD2Q91</strain>
    </source>
</reference>
<proteinExistence type="predicted"/>
<sequence length="451" mass="49070">MDKTYLGRRLANFSPGIASQPISKVELLNDTGDVVGVSGSDTGRTLTALQPDGSNAMAAAILAKVTGYKHVGYEGSKALLDPAVELGDAVTVDGLYVPLVALDMTFEPLLAPDISAPDADELDDEYPYKSPTQRQIERNMAKTRSLITKTSEEINLKVEGIDGRVSDITQTVDGISLSVTSASSPDGQTTATITLKVGPNNYTGYIKLDGNVDVSGQLSADALYSALGEIADLSVNRLSTSRRVVKYLAGDTSDDNFIRVAEQSLEFVAGIAKGTTEQARNPNGELIYWEADPAGASIGADGYPYANGERIFTTTKQSSWPVMVYQYEEQVKRAISFTSDGKYYYPVDIFGAGDTNGKQRGYLVKRQNSLELTYETSLGKLLGLAARDEGYLDLMGLRKSTALDFSEWDKGYFAELVDGEKTPYRYTVTFDHQRRPIRITDNSGHATLIRW</sequence>
<evidence type="ECO:0000313" key="1">
    <source>
        <dbReference type="EMBL" id="DAE08511.1"/>
    </source>
</evidence>
<accession>A0A8S5PMX1</accession>
<organism evidence="1">
    <name type="scientific">Siphoviridae sp. ctD2Q91</name>
    <dbReference type="NCBI Taxonomy" id="2825383"/>
    <lineage>
        <taxon>Viruses</taxon>
        <taxon>Duplodnaviria</taxon>
        <taxon>Heunggongvirae</taxon>
        <taxon>Uroviricota</taxon>
        <taxon>Caudoviricetes</taxon>
    </lineage>
</organism>
<protein>
    <submittedName>
        <fullName evidence="1">Uncharacterized protein</fullName>
    </submittedName>
</protein>